<evidence type="ECO:0000256" key="1">
    <source>
        <dbReference type="SAM" id="Phobius"/>
    </source>
</evidence>
<keyword evidence="1" id="KW-1133">Transmembrane helix</keyword>
<feature type="transmembrane region" description="Helical" evidence="1">
    <location>
        <begin position="44"/>
        <end position="61"/>
    </location>
</feature>
<keyword evidence="1" id="KW-0472">Membrane</keyword>
<organism evidence="2 3">
    <name type="scientific">Aequorivita soesokkakensis</name>
    <dbReference type="NCBI Taxonomy" id="1385699"/>
    <lineage>
        <taxon>Bacteria</taxon>
        <taxon>Pseudomonadati</taxon>
        <taxon>Bacteroidota</taxon>
        <taxon>Flavobacteriia</taxon>
        <taxon>Flavobacteriales</taxon>
        <taxon>Flavobacteriaceae</taxon>
        <taxon>Aequorivita</taxon>
    </lineage>
</organism>
<feature type="transmembrane region" description="Helical" evidence="1">
    <location>
        <begin position="73"/>
        <end position="97"/>
    </location>
</feature>
<comment type="caution">
    <text evidence="2">The sequence shown here is derived from an EMBL/GenBank/DDBJ whole genome shotgun (WGS) entry which is preliminary data.</text>
</comment>
<name>A0A1A9LFI6_9FLAO</name>
<feature type="transmembrane region" description="Helical" evidence="1">
    <location>
        <begin position="20"/>
        <end position="38"/>
    </location>
</feature>
<dbReference type="STRING" id="1385699.A7A78_03020"/>
<evidence type="ECO:0000313" key="2">
    <source>
        <dbReference type="EMBL" id="OAD91482.1"/>
    </source>
</evidence>
<protein>
    <submittedName>
        <fullName evidence="2">Uncharacterized protein</fullName>
    </submittedName>
</protein>
<dbReference type="OrthoDB" id="795933at2"/>
<keyword evidence="1" id="KW-0812">Transmembrane</keyword>
<gene>
    <name evidence="2" type="ORF">A7A78_03020</name>
</gene>
<feature type="transmembrane region" description="Helical" evidence="1">
    <location>
        <begin position="180"/>
        <end position="201"/>
    </location>
</feature>
<accession>A0A1A9LFI6</accession>
<proteinExistence type="predicted"/>
<reference evidence="2 3" key="1">
    <citation type="submission" date="2016-05" db="EMBL/GenBank/DDBJ databases">
        <title>Genome sequencing of Vitellibacter soesokkakensis RSSK-12.</title>
        <authorList>
            <person name="Thevarajoo S."/>
            <person name="Selvaratnam C."/>
            <person name="Goh K.M."/>
            <person name="Chan K.-G."/>
            <person name="Chong C.S."/>
        </authorList>
    </citation>
    <scope>NUCLEOTIDE SEQUENCE [LARGE SCALE GENOMIC DNA]</scope>
    <source>
        <strain evidence="2 3">RSSK-12</strain>
    </source>
</reference>
<feature type="transmembrane region" description="Helical" evidence="1">
    <location>
        <begin position="149"/>
        <end position="168"/>
    </location>
</feature>
<sequence length="205" mass="23967">MLLVKPAFHTIIYQYKKWDLLLFTFITALAVVFGQTTIFYIIYFFWWTELIRIIAVAIYGFRNESREEKQVSLSVFGPFFMMAIYFVFIVVFFGLIANWGNEEVTMVNMGILFFQNWFFNVNLIIVALEQFLFRGKQSNSLGIGPFTPPLLVLHISIILGGILMFFVVKNFPNIFSPQNLWGSLLIISPFLLLKYLMYNFLKPIS</sequence>
<feature type="transmembrane region" description="Helical" evidence="1">
    <location>
        <begin position="109"/>
        <end position="128"/>
    </location>
</feature>
<keyword evidence="3" id="KW-1185">Reference proteome</keyword>
<dbReference type="EMBL" id="LXIE01000012">
    <property type="protein sequence ID" value="OAD91482.1"/>
    <property type="molecule type" value="Genomic_DNA"/>
</dbReference>
<dbReference type="RefSeq" id="WP_068761656.1">
    <property type="nucleotide sequence ID" value="NZ_LXIE01000012.1"/>
</dbReference>
<evidence type="ECO:0000313" key="3">
    <source>
        <dbReference type="Proteomes" id="UP000077552"/>
    </source>
</evidence>
<dbReference type="Proteomes" id="UP000077552">
    <property type="component" value="Unassembled WGS sequence"/>
</dbReference>
<dbReference type="AlphaFoldDB" id="A0A1A9LFI6"/>